<gene>
    <name evidence="1" type="ORF">GN157_05680</name>
</gene>
<keyword evidence="2" id="KW-1185">Reference proteome</keyword>
<comment type="caution">
    <text evidence="1">The sequence shown here is derived from an EMBL/GenBank/DDBJ whole genome shotgun (WGS) entry which is preliminary data.</text>
</comment>
<protein>
    <submittedName>
        <fullName evidence="1">Uncharacterized protein</fullName>
    </submittedName>
</protein>
<reference evidence="1 2" key="1">
    <citation type="submission" date="2019-12" db="EMBL/GenBank/DDBJ databases">
        <authorList>
            <person name="Sun J.-Q."/>
        </authorList>
    </citation>
    <scope>NUCLEOTIDE SEQUENCE [LARGE SCALE GENOMIC DNA]</scope>
    <source>
        <strain evidence="1 2">JCM 17928</strain>
    </source>
</reference>
<dbReference type="RefSeq" id="WP_157482135.1">
    <property type="nucleotide sequence ID" value="NZ_WOWP01000016.1"/>
</dbReference>
<evidence type="ECO:0000313" key="1">
    <source>
        <dbReference type="EMBL" id="MUV03195.1"/>
    </source>
</evidence>
<sequence length="113" mass="13035">MKLTERLLNSELAITYKMLKSNIMTLILPPITEINKVHSGIRVDGQETLRVDFKIIESEGSLLIEFISTGQVFVLDIQGIHENKLIFRHHQYLNKGIVFEISDIKPYQEQTPI</sequence>
<dbReference type="EMBL" id="WOWP01000016">
    <property type="protein sequence ID" value="MUV03195.1"/>
    <property type="molecule type" value="Genomic_DNA"/>
</dbReference>
<accession>A0A6N8HCC5</accession>
<name>A0A6N8HCC5_9FLAO</name>
<evidence type="ECO:0000313" key="2">
    <source>
        <dbReference type="Proteomes" id="UP000433945"/>
    </source>
</evidence>
<dbReference type="AlphaFoldDB" id="A0A6N8HCC5"/>
<organism evidence="1 2">
    <name type="scientific">Flavobacterium rakeshii</name>
    <dbReference type="NCBI Taxonomy" id="1038845"/>
    <lineage>
        <taxon>Bacteria</taxon>
        <taxon>Pseudomonadati</taxon>
        <taxon>Bacteroidota</taxon>
        <taxon>Flavobacteriia</taxon>
        <taxon>Flavobacteriales</taxon>
        <taxon>Flavobacteriaceae</taxon>
        <taxon>Flavobacterium</taxon>
    </lineage>
</organism>
<proteinExistence type="predicted"/>
<dbReference type="Proteomes" id="UP000433945">
    <property type="component" value="Unassembled WGS sequence"/>
</dbReference>